<feature type="chain" id="PRO_5044284637" description="Glycoside hydrolase 35 catalytic domain-containing protein" evidence="1">
    <location>
        <begin position="20"/>
        <end position="143"/>
    </location>
</feature>
<dbReference type="SUPFAM" id="SSF51445">
    <property type="entry name" value="(Trans)glycosidases"/>
    <property type="match status" value="1"/>
</dbReference>
<evidence type="ECO:0000256" key="1">
    <source>
        <dbReference type="SAM" id="SignalP"/>
    </source>
</evidence>
<dbReference type="EMBL" id="VZBT01000105">
    <property type="protein sequence ID" value="MQO05372.1"/>
    <property type="molecule type" value="Genomic_DNA"/>
</dbReference>
<evidence type="ECO:0000313" key="3">
    <source>
        <dbReference type="EMBL" id="MQO05372.1"/>
    </source>
</evidence>
<dbReference type="Proteomes" id="UP000390763">
    <property type="component" value="Unassembled WGS sequence"/>
</dbReference>
<feature type="signal peptide" evidence="1">
    <location>
        <begin position="1"/>
        <end position="19"/>
    </location>
</feature>
<proteinExistence type="predicted"/>
<keyword evidence="1" id="KW-0732">Signal</keyword>
<dbReference type="AlphaFoldDB" id="A0AB35ZJC0"/>
<feature type="domain" description="Glycoside hydrolase 35 catalytic" evidence="2">
    <location>
        <begin position="31"/>
        <end position="91"/>
    </location>
</feature>
<dbReference type="Pfam" id="PF01301">
    <property type="entry name" value="Glyco_hydro_35"/>
    <property type="match status" value="1"/>
</dbReference>
<comment type="caution">
    <text evidence="3">The sequence shown here is derived from an EMBL/GenBank/DDBJ whole genome shotgun (WGS) entry which is preliminary data.</text>
</comment>
<reference evidence="4" key="1">
    <citation type="submission" date="2019-09" db="EMBL/GenBank/DDBJ databases">
        <title>Distinct polysaccharide growth profiles of human intestinal Prevotella copri isolates.</title>
        <authorList>
            <person name="Fehlner-Peach H."/>
            <person name="Magnabosco C."/>
            <person name="Raghavan V."/>
            <person name="Scher J.U."/>
            <person name="Tett A."/>
            <person name="Cox L.M."/>
            <person name="Gottsegen C."/>
            <person name="Watters A."/>
            <person name="Wiltshire- Gordon J.D."/>
            <person name="Segata N."/>
            <person name="Bonneau R."/>
            <person name="Littman D.R."/>
        </authorList>
    </citation>
    <scope>NUCLEOTIDE SEQUENCE [LARGE SCALE GENOMIC DNA]</scope>
    <source>
        <strain evidence="4">iAK279</strain>
    </source>
</reference>
<evidence type="ECO:0000313" key="4">
    <source>
        <dbReference type="Proteomes" id="UP000390763"/>
    </source>
</evidence>
<sequence length="143" mass="15894">MNKIVLSFLALLCCINIQAGVKLQKQGSATQLVVNDKPMLLLAGELSNSAATSPAVIRKALKQMKNSGVNSVFVPAYWEFVEPNEGKYEFALVGIGYVDQVEVDKNGKLQFIRRDNGDQDHQGRHARISCGDNKILHIKLYEY</sequence>
<dbReference type="RefSeq" id="WP_153088473.1">
    <property type="nucleotide sequence ID" value="NZ_VZAO01000154.1"/>
</dbReference>
<dbReference type="Gene3D" id="3.20.20.80">
    <property type="entry name" value="Glycosidases"/>
    <property type="match status" value="1"/>
</dbReference>
<dbReference type="InterPro" id="IPR031330">
    <property type="entry name" value="Gly_Hdrlase_35_cat"/>
</dbReference>
<name>A0AB35ZJC0_9BACT</name>
<gene>
    <name evidence="3" type="ORF">F7D62_15010</name>
</gene>
<protein>
    <recommendedName>
        <fullName evidence="2">Glycoside hydrolase 35 catalytic domain-containing protein</fullName>
    </recommendedName>
</protein>
<evidence type="ECO:0000259" key="2">
    <source>
        <dbReference type="Pfam" id="PF01301"/>
    </source>
</evidence>
<accession>A0AB35ZJC0</accession>
<dbReference type="InterPro" id="IPR017853">
    <property type="entry name" value="GH"/>
</dbReference>
<organism evidence="3 4">
    <name type="scientific">Segatella copri</name>
    <dbReference type="NCBI Taxonomy" id="165179"/>
    <lineage>
        <taxon>Bacteria</taxon>
        <taxon>Pseudomonadati</taxon>
        <taxon>Bacteroidota</taxon>
        <taxon>Bacteroidia</taxon>
        <taxon>Bacteroidales</taxon>
        <taxon>Prevotellaceae</taxon>
        <taxon>Segatella</taxon>
    </lineage>
</organism>